<name>A0AAF0ZZP6_SOLVR</name>
<evidence type="ECO:0000313" key="1">
    <source>
        <dbReference type="EMBL" id="WMV58757.1"/>
    </source>
</evidence>
<feature type="non-terminal residue" evidence="1">
    <location>
        <position position="20"/>
    </location>
</feature>
<keyword evidence="2" id="KW-1185">Reference proteome</keyword>
<dbReference type="EMBL" id="CP133623">
    <property type="protein sequence ID" value="WMV58757.1"/>
    <property type="molecule type" value="Genomic_DNA"/>
</dbReference>
<protein>
    <submittedName>
        <fullName evidence="1">Uncharacterized protein</fullName>
    </submittedName>
</protein>
<proteinExistence type="predicted"/>
<accession>A0AAF0ZZP6</accession>
<gene>
    <name evidence="1" type="ORF">MTR67_052142</name>
</gene>
<reference evidence="1" key="1">
    <citation type="submission" date="2023-08" db="EMBL/GenBank/DDBJ databases">
        <title>A de novo genome assembly of Solanum verrucosum Schlechtendal, a Mexican diploid species geographically isolated from the other diploid A-genome species in potato relatives.</title>
        <authorList>
            <person name="Hosaka K."/>
        </authorList>
    </citation>
    <scope>NUCLEOTIDE SEQUENCE</scope>
    <source>
        <tissue evidence="1">Young leaves</tissue>
    </source>
</reference>
<dbReference type="Proteomes" id="UP001234989">
    <property type="component" value="Chromosome 12"/>
</dbReference>
<evidence type="ECO:0000313" key="2">
    <source>
        <dbReference type="Proteomes" id="UP001234989"/>
    </source>
</evidence>
<sequence>MELFGDAPSALFRELDLFLQ</sequence>
<dbReference type="AlphaFoldDB" id="A0AAF0ZZP6"/>
<organism evidence="1 2">
    <name type="scientific">Solanum verrucosum</name>
    <dbReference type="NCBI Taxonomy" id="315347"/>
    <lineage>
        <taxon>Eukaryota</taxon>
        <taxon>Viridiplantae</taxon>
        <taxon>Streptophyta</taxon>
        <taxon>Embryophyta</taxon>
        <taxon>Tracheophyta</taxon>
        <taxon>Spermatophyta</taxon>
        <taxon>Magnoliopsida</taxon>
        <taxon>eudicotyledons</taxon>
        <taxon>Gunneridae</taxon>
        <taxon>Pentapetalae</taxon>
        <taxon>asterids</taxon>
        <taxon>lamiids</taxon>
        <taxon>Solanales</taxon>
        <taxon>Solanaceae</taxon>
        <taxon>Solanoideae</taxon>
        <taxon>Solaneae</taxon>
        <taxon>Solanum</taxon>
    </lineage>
</organism>